<organism evidence="1 2">
    <name type="scientific">Batillaria attramentaria</name>
    <dbReference type="NCBI Taxonomy" id="370345"/>
    <lineage>
        <taxon>Eukaryota</taxon>
        <taxon>Metazoa</taxon>
        <taxon>Spiralia</taxon>
        <taxon>Lophotrochozoa</taxon>
        <taxon>Mollusca</taxon>
        <taxon>Gastropoda</taxon>
        <taxon>Caenogastropoda</taxon>
        <taxon>Sorbeoconcha</taxon>
        <taxon>Cerithioidea</taxon>
        <taxon>Batillariidae</taxon>
        <taxon>Batillaria</taxon>
    </lineage>
</organism>
<accession>A0ABD0L152</accession>
<evidence type="ECO:0000313" key="2">
    <source>
        <dbReference type="Proteomes" id="UP001519460"/>
    </source>
</evidence>
<evidence type="ECO:0000313" key="1">
    <source>
        <dbReference type="EMBL" id="KAK7492777.1"/>
    </source>
</evidence>
<comment type="caution">
    <text evidence="1">The sequence shown here is derived from an EMBL/GenBank/DDBJ whole genome shotgun (WGS) entry which is preliminary data.</text>
</comment>
<keyword evidence="2" id="KW-1185">Reference proteome</keyword>
<proteinExistence type="predicted"/>
<protein>
    <submittedName>
        <fullName evidence="1">Uncharacterized protein</fullName>
    </submittedName>
</protein>
<gene>
    <name evidence="1" type="ORF">BaRGS_00015915</name>
</gene>
<dbReference type="AlphaFoldDB" id="A0ABD0L152"/>
<name>A0ABD0L152_9CAEN</name>
<reference evidence="1 2" key="1">
    <citation type="journal article" date="2023" name="Sci. Data">
        <title>Genome assembly of the Korean intertidal mud-creeper Batillaria attramentaria.</title>
        <authorList>
            <person name="Patra A.K."/>
            <person name="Ho P.T."/>
            <person name="Jun S."/>
            <person name="Lee S.J."/>
            <person name="Kim Y."/>
            <person name="Won Y.J."/>
        </authorList>
    </citation>
    <scope>NUCLEOTIDE SEQUENCE [LARGE SCALE GENOMIC DNA]</scope>
    <source>
        <strain evidence="1">Wonlab-2016</strain>
    </source>
</reference>
<dbReference type="EMBL" id="JACVVK020000099">
    <property type="protein sequence ID" value="KAK7492777.1"/>
    <property type="molecule type" value="Genomic_DNA"/>
</dbReference>
<dbReference type="Proteomes" id="UP001519460">
    <property type="component" value="Unassembled WGS sequence"/>
</dbReference>
<sequence>MCRSFVTVVPPWIQYSSIQTVSVLSWIQYSSVQDVSLPCQCATVVCGVSHQNLFAFSSCRLRGHYLTGLCASPFQEICKKQGQ</sequence>